<accession>A0A4Y2J9B7</accession>
<reference evidence="3 4" key="1">
    <citation type="journal article" date="2019" name="Sci. Rep.">
        <title>Orb-weaving spider Araneus ventricosus genome elucidates the spidroin gene catalogue.</title>
        <authorList>
            <person name="Kono N."/>
            <person name="Nakamura H."/>
            <person name="Ohtoshi R."/>
            <person name="Moran D.A.P."/>
            <person name="Shinohara A."/>
            <person name="Yoshida Y."/>
            <person name="Fujiwara M."/>
            <person name="Mori M."/>
            <person name="Tomita M."/>
            <person name="Arakawa K."/>
        </authorList>
    </citation>
    <scope>NUCLEOTIDE SEQUENCE [LARGE SCALE GENOMIC DNA]</scope>
</reference>
<name>A0A4Y2J9B7_ARAVE</name>
<feature type="domain" description="CCHC-type" evidence="2">
    <location>
        <begin position="203"/>
        <end position="217"/>
    </location>
</feature>
<dbReference type="PANTHER" id="PTHR46888">
    <property type="entry name" value="ZINC KNUCKLE DOMAINCONTAINING PROTEIN-RELATED"/>
    <property type="match status" value="1"/>
</dbReference>
<keyword evidence="1" id="KW-0862">Zinc</keyword>
<proteinExistence type="predicted"/>
<comment type="caution">
    <text evidence="3">The sequence shown here is derived from an EMBL/GenBank/DDBJ whole genome shotgun (WGS) entry which is preliminary data.</text>
</comment>
<evidence type="ECO:0000259" key="2">
    <source>
        <dbReference type="PROSITE" id="PS50158"/>
    </source>
</evidence>
<evidence type="ECO:0000256" key="1">
    <source>
        <dbReference type="PROSITE-ProRule" id="PRU00047"/>
    </source>
</evidence>
<gene>
    <name evidence="3" type="ORF">AVEN_199057_1</name>
</gene>
<dbReference type="GO" id="GO:0003676">
    <property type="term" value="F:nucleic acid binding"/>
    <property type="evidence" value="ECO:0007669"/>
    <property type="project" value="InterPro"/>
</dbReference>
<keyword evidence="4" id="KW-1185">Reference proteome</keyword>
<dbReference type="SUPFAM" id="SSF57756">
    <property type="entry name" value="Retrovirus zinc finger-like domains"/>
    <property type="match status" value="1"/>
</dbReference>
<dbReference type="AlphaFoldDB" id="A0A4Y2J9B7"/>
<dbReference type="InterPro" id="IPR001878">
    <property type="entry name" value="Znf_CCHC"/>
</dbReference>
<dbReference type="Proteomes" id="UP000499080">
    <property type="component" value="Unassembled WGS sequence"/>
</dbReference>
<organism evidence="3 4">
    <name type="scientific">Araneus ventricosus</name>
    <name type="common">Orbweaver spider</name>
    <name type="synonym">Epeira ventricosa</name>
    <dbReference type="NCBI Taxonomy" id="182803"/>
    <lineage>
        <taxon>Eukaryota</taxon>
        <taxon>Metazoa</taxon>
        <taxon>Ecdysozoa</taxon>
        <taxon>Arthropoda</taxon>
        <taxon>Chelicerata</taxon>
        <taxon>Arachnida</taxon>
        <taxon>Araneae</taxon>
        <taxon>Araneomorphae</taxon>
        <taxon>Entelegynae</taxon>
        <taxon>Araneoidea</taxon>
        <taxon>Araneidae</taxon>
        <taxon>Araneus</taxon>
    </lineage>
</organism>
<dbReference type="PANTHER" id="PTHR46888:SF1">
    <property type="entry name" value="RIBONUCLEASE H"/>
    <property type="match status" value="1"/>
</dbReference>
<dbReference type="PROSITE" id="PS50158">
    <property type="entry name" value="ZF_CCHC"/>
    <property type="match status" value="1"/>
</dbReference>
<dbReference type="GO" id="GO:0008270">
    <property type="term" value="F:zinc ion binding"/>
    <property type="evidence" value="ECO:0007669"/>
    <property type="project" value="UniProtKB-KW"/>
</dbReference>
<dbReference type="EMBL" id="BGPR01189275">
    <property type="protein sequence ID" value="GBM86505.1"/>
    <property type="molecule type" value="Genomic_DNA"/>
</dbReference>
<keyword evidence="1" id="KW-0863">Zinc-finger</keyword>
<protein>
    <recommendedName>
        <fullName evidence="2">CCHC-type domain-containing protein</fullName>
    </recommendedName>
</protein>
<dbReference type="InterPro" id="IPR036875">
    <property type="entry name" value="Znf_CCHC_sf"/>
</dbReference>
<keyword evidence="1" id="KW-0479">Metal-binding</keyword>
<sequence length="315" mass="36849">MFKNVRKEGIVTVLTELGETVNIDMEMGDLKQKLLTSKVYLEDEQFVKAFLISTVENRKQEGKIREEEIRREECRMEREHELELARTRATQNDEDKLTSTWKYRKSRKVEDYESLKNLIISDKLFQALDSDTASHICLKQGEKWLRPQELAKECDIYFGAKQKSFEEPRNDFRRTFSSEKYVPPHQRREISRRDNGILKRKECFVCGSLLHLARECPYKRKRNEFVPKQNDKNIYNNPSKNRSENQEAVCVCVCVCVVAKVISPHLQSESVQNLVIPLEKINIHIHSKEIEAIIDSGTHIAIVHSSLIPDLEDKE</sequence>
<evidence type="ECO:0000313" key="3">
    <source>
        <dbReference type="EMBL" id="GBM86505.1"/>
    </source>
</evidence>
<evidence type="ECO:0000313" key="4">
    <source>
        <dbReference type="Proteomes" id="UP000499080"/>
    </source>
</evidence>